<gene>
    <name evidence="8" type="ORF">WKV44_08700</name>
</gene>
<evidence type="ECO:0000313" key="8">
    <source>
        <dbReference type="EMBL" id="MEM5948620.1"/>
    </source>
</evidence>
<feature type="compositionally biased region" description="Basic and acidic residues" evidence="5">
    <location>
        <begin position="91"/>
        <end position="127"/>
    </location>
</feature>
<dbReference type="PANTHER" id="PTHR23151">
    <property type="entry name" value="DIHYDROLIPOAMIDE ACETYL/SUCCINYL-TRANSFERASE-RELATED"/>
    <property type="match status" value="1"/>
</dbReference>
<name>A0ABU9UD77_9SPIR</name>
<dbReference type="RefSeq" id="WP_420070070.1">
    <property type="nucleotide sequence ID" value="NZ_JBCHKQ010000004.1"/>
</dbReference>
<evidence type="ECO:0000256" key="2">
    <source>
        <dbReference type="ARBA" id="ARBA00007317"/>
    </source>
</evidence>
<dbReference type="GO" id="GO:0016746">
    <property type="term" value="F:acyltransferase activity"/>
    <property type="evidence" value="ECO:0007669"/>
    <property type="project" value="UniProtKB-KW"/>
</dbReference>
<evidence type="ECO:0000256" key="5">
    <source>
        <dbReference type="SAM" id="MobiDB-lite"/>
    </source>
</evidence>
<evidence type="ECO:0000256" key="4">
    <source>
        <dbReference type="RuleBase" id="RU003423"/>
    </source>
</evidence>
<dbReference type="Gene3D" id="4.10.320.10">
    <property type="entry name" value="E3-binding domain"/>
    <property type="match status" value="1"/>
</dbReference>
<dbReference type="SUPFAM" id="SSF52777">
    <property type="entry name" value="CoA-dependent acyltransferases"/>
    <property type="match status" value="1"/>
</dbReference>
<dbReference type="InterPro" id="IPR023213">
    <property type="entry name" value="CAT-like_dom_sf"/>
</dbReference>
<dbReference type="SUPFAM" id="SSF51230">
    <property type="entry name" value="Single hybrid motif"/>
    <property type="match status" value="1"/>
</dbReference>
<dbReference type="Pfam" id="PF00364">
    <property type="entry name" value="Biotin_lipoyl"/>
    <property type="match status" value="1"/>
</dbReference>
<comment type="cofactor">
    <cofactor evidence="1 4">
        <name>(R)-lipoate</name>
        <dbReference type="ChEBI" id="CHEBI:83088"/>
    </cofactor>
</comment>
<dbReference type="PROSITE" id="PS51826">
    <property type="entry name" value="PSBD"/>
    <property type="match status" value="1"/>
</dbReference>
<keyword evidence="3 4" id="KW-0450">Lipoyl</keyword>
<dbReference type="Gene3D" id="2.40.50.100">
    <property type="match status" value="1"/>
</dbReference>
<dbReference type="InterPro" id="IPR011053">
    <property type="entry name" value="Single_hybrid_motif"/>
</dbReference>
<dbReference type="SUPFAM" id="SSF47005">
    <property type="entry name" value="Peripheral subunit-binding domain of 2-oxo acid dehydrogenase complex"/>
    <property type="match status" value="1"/>
</dbReference>
<evidence type="ECO:0000256" key="3">
    <source>
        <dbReference type="ARBA" id="ARBA00022823"/>
    </source>
</evidence>
<dbReference type="Proteomes" id="UP001466331">
    <property type="component" value="Unassembled WGS sequence"/>
</dbReference>
<keyword evidence="4 8" id="KW-0012">Acyltransferase</keyword>
<feature type="domain" description="Lipoyl-binding" evidence="6">
    <location>
        <begin position="2"/>
        <end position="77"/>
    </location>
</feature>
<dbReference type="Gene3D" id="3.30.559.10">
    <property type="entry name" value="Chloramphenicol acetyltransferase-like domain"/>
    <property type="match status" value="1"/>
</dbReference>
<proteinExistence type="inferred from homology"/>
<comment type="similarity">
    <text evidence="2 4">Belongs to the 2-oxoacid dehydrogenase family.</text>
</comment>
<dbReference type="InterPro" id="IPR004167">
    <property type="entry name" value="PSBD"/>
</dbReference>
<dbReference type="Pfam" id="PF00198">
    <property type="entry name" value="2-oxoacid_dh"/>
    <property type="match status" value="1"/>
</dbReference>
<feature type="domain" description="Peripheral subunit-binding (PSBD)" evidence="7">
    <location>
        <begin position="148"/>
        <end position="185"/>
    </location>
</feature>
<dbReference type="InterPro" id="IPR036625">
    <property type="entry name" value="E3-bd_dom_sf"/>
</dbReference>
<dbReference type="EC" id="2.3.1.-" evidence="4"/>
<keyword evidence="9" id="KW-1185">Reference proteome</keyword>
<evidence type="ECO:0000256" key="1">
    <source>
        <dbReference type="ARBA" id="ARBA00001938"/>
    </source>
</evidence>
<keyword evidence="4 8" id="KW-0808">Transferase</keyword>
<dbReference type="PROSITE" id="PS50968">
    <property type="entry name" value="BIOTINYL_LIPOYL"/>
    <property type="match status" value="1"/>
</dbReference>
<sequence length="425" mass="46475">MAEKILMIALSPTMEEGTIVEWHKKEGDNVETGDVICEVETDKATMDYESSQSGTLLRIIKQQGDKARVGEAIAIIGEEKEDITEILKEIENEKINPAPQEKKAKPAEKKQESETVEQKHTKPREEAPPASKPPTKEEKAPPTPGRIKASPLARKKAKEMGVDLRSIRGSGPDGRITVKDIENAKAITPQASLSNETKRIKGGIIPVSTMRATIAKRLSESKFTAPHFSVTISATADRLLNLRESINSKAEKKLSLNSFLIKLSAEALVRHPAILSSWEEENIRLFDTADIALAVALTEGLITPVVRSAESKTISEIDYELTDLIQRAKTSSLTPEEYTQAGFTISNLGSYGVEEFDAIINPPGSAILAVGAIKTEPIYDGETFRPAKIIRLTLSCDHRTIDGALAADFMRTLKAMIEEPAEALI</sequence>
<dbReference type="InterPro" id="IPR001078">
    <property type="entry name" value="2-oxoacid_DH_actylTfrase"/>
</dbReference>
<organism evidence="8 9">
    <name type="scientific">Rarispira pelagica</name>
    <dbReference type="NCBI Taxonomy" id="3141764"/>
    <lineage>
        <taxon>Bacteria</taxon>
        <taxon>Pseudomonadati</taxon>
        <taxon>Spirochaetota</taxon>
        <taxon>Spirochaetia</taxon>
        <taxon>Winmispirales</taxon>
        <taxon>Winmispiraceae</taxon>
        <taxon>Rarispira</taxon>
    </lineage>
</organism>
<dbReference type="CDD" id="cd06849">
    <property type="entry name" value="lipoyl_domain"/>
    <property type="match status" value="1"/>
</dbReference>
<evidence type="ECO:0000259" key="7">
    <source>
        <dbReference type="PROSITE" id="PS51826"/>
    </source>
</evidence>
<dbReference type="InterPro" id="IPR000089">
    <property type="entry name" value="Biotin_lipoyl"/>
</dbReference>
<dbReference type="InterPro" id="IPR045257">
    <property type="entry name" value="E2/Pdx1"/>
</dbReference>
<evidence type="ECO:0000259" key="6">
    <source>
        <dbReference type="PROSITE" id="PS50968"/>
    </source>
</evidence>
<evidence type="ECO:0000313" key="9">
    <source>
        <dbReference type="Proteomes" id="UP001466331"/>
    </source>
</evidence>
<accession>A0ABU9UD77</accession>
<dbReference type="PANTHER" id="PTHR23151:SF75">
    <property type="entry name" value="DIHYDROLIPOYLLYSINE-RESIDUE ACETYLTRANSFERASE COMPONENT 5 OF PYRUVATE DEHYDROGENASE COMPLEX, CHLOROPLASTIC"/>
    <property type="match status" value="1"/>
</dbReference>
<dbReference type="EMBL" id="JBCHKQ010000004">
    <property type="protein sequence ID" value="MEM5948620.1"/>
    <property type="molecule type" value="Genomic_DNA"/>
</dbReference>
<comment type="caution">
    <text evidence="8">The sequence shown here is derived from an EMBL/GenBank/DDBJ whole genome shotgun (WGS) entry which is preliminary data.</text>
</comment>
<feature type="region of interest" description="Disordered" evidence="5">
    <location>
        <begin position="91"/>
        <end position="171"/>
    </location>
</feature>
<dbReference type="Pfam" id="PF02817">
    <property type="entry name" value="E3_binding"/>
    <property type="match status" value="1"/>
</dbReference>
<protein>
    <recommendedName>
        <fullName evidence="4">Dihydrolipoamide acetyltransferase component of pyruvate dehydrogenase complex</fullName>
        <ecNumber evidence="4">2.3.1.-</ecNumber>
    </recommendedName>
</protein>
<reference evidence="8 9" key="1">
    <citation type="submission" date="2024-03" db="EMBL/GenBank/DDBJ databases">
        <title>Ignisphaera cupida sp. nov., a hyperthermophilic hydrolytic archaeon from a hot spring of Kamchatka, and proposal of Ignisphaeraceae fam. nov.</title>
        <authorList>
            <person name="Podosokorskaya O.A."/>
            <person name="Elcheninov A.G."/>
            <person name="Maltseva A.I."/>
            <person name="Zayulina K.S."/>
            <person name="Novikov A."/>
            <person name="Merkel A.Y."/>
        </authorList>
    </citation>
    <scope>NUCLEOTIDE SEQUENCE [LARGE SCALE GENOMIC DNA]</scope>
    <source>
        <strain evidence="8 9">38H-sp</strain>
    </source>
</reference>